<dbReference type="PANTHER" id="PTHR35333">
    <property type="entry name" value="BETA-LACTAMASE"/>
    <property type="match status" value="1"/>
</dbReference>
<dbReference type="EC" id="3.5.2.6" evidence="3"/>
<dbReference type="InterPro" id="IPR012338">
    <property type="entry name" value="Beta-lactam/transpept-like"/>
</dbReference>
<keyword evidence="4" id="KW-1133">Transmembrane helix</keyword>
<dbReference type="GO" id="GO:0008800">
    <property type="term" value="F:beta-lactamase activity"/>
    <property type="evidence" value="ECO:0007669"/>
    <property type="project" value="UniProtKB-EC"/>
</dbReference>
<feature type="transmembrane region" description="Helical" evidence="4">
    <location>
        <begin position="21"/>
        <end position="40"/>
    </location>
</feature>
<dbReference type="eggNOG" id="COG2367">
    <property type="taxonomic scope" value="Bacteria"/>
</dbReference>
<name>A0A0W0VF14_9GAMM</name>
<gene>
    <name evidence="6" type="primary">bla</name>
    <name evidence="6" type="ORF">Llan_2344</name>
</gene>
<dbReference type="SUPFAM" id="SSF56601">
    <property type="entry name" value="beta-lactamase/transpeptidase-like"/>
    <property type="match status" value="1"/>
</dbReference>
<dbReference type="GO" id="GO:0046677">
    <property type="term" value="P:response to antibiotic"/>
    <property type="evidence" value="ECO:0007669"/>
    <property type="project" value="InterPro"/>
</dbReference>
<evidence type="ECO:0000313" key="7">
    <source>
        <dbReference type="Proteomes" id="UP000054869"/>
    </source>
</evidence>
<protein>
    <recommendedName>
        <fullName evidence="3">beta-lactamase</fullName>
        <ecNumber evidence="3">3.5.2.6</ecNumber>
    </recommendedName>
</protein>
<dbReference type="InterPro" id="IPR045155">
    <property type="entry name" value="Beta-lactam_cat"/>
</dbReference>
<dbReference type="Gene3D" id="3.40.710.10">
    <property type="entry name" value="DD-peptidase/beta-lactamase superfamily"/>
    <property type="match status" value="1"/>
</dbReference>
<dbReference type="Proteomes" id="UP000054869">
    <property type="component" value="Unassembled WGS sequence"/>
</dbReference>
<evidence type="ECO:0000259" key="5">
    <source>
        <dbReference type="Pfam" id="PF13354"/>
    </source>
</evidence>
<comment type="catalytic activity">
    <reaction evidence="1">
        <text>a beta-lactam + H2O = a substituted beta-amino acid</text>
        <dbReference type="Rhea" id="RHEA:20401"/>
        <dbReference type="ChEBI" id="CHEBI:15377"/>
        <dbReference type="ChEBI" id="CHEBI:35627"/>
        <dbReference type="ChEBI" id="CHEBI:140347"/>
        <dbReference type="EC" id="3.5.2.6"/>
    </reaction>
</comment>
<dbReference type="NCBIfam" id="NF033103">
    <property type="entry name" value="bla_class_A"/>
    <property type="match status" value="1"/>
</dbReference>
<keyword evidence="4" id="KW-0472">Membrane</keyword>
<dbReference type="PRINTS" id="PR00118">
    <property type="entry name" value="BLACTAMASEA"/>
</dbReference>
<dbReference type="InterPro" id="IPR000871">
    <property type="entry name" value="Beta-lactam_class-A"/>
</dbReference>
<keyword evidence="6" id="KW-0378">Hydrolase</keyword>
<dbReference type="PATRIC" id="fig|45067.4.peg.2463"/>
<proteinExistence type="inferred from homology"/>
<feature type="domain" description="Beta-lactamase class A catalytic" evidence="5">
    <location>
        <begin position="67"/>
        <end position="285"/>
    </location>
</feature>
<sequence>MHDTCILNAETIIMSLFPIKWLSSLVVIAISFSVCAPLFAEVQKISQPISIDKKLAELEASFGGRIGVYAINTANNTHLQYRANERFPMGCTSKVIGVAAILKKSMNDRTLLSQKVTYTKSDLTNWNPITEKHLADGMTVAELCAAAIRYSDNTAMNLLVRILGGVEGMNAFARSIRDHSFRQDHEWPTEAMSGGQGDLHDSSTPSAMANSLKRLALTNTLAKPQRELLLSWLKTNTTGDNRIRAGVPKGWTVGDKTGTGFYYGTTNDIGIIWPPKCAPIVVAIYYTSNDKKAVKREDIVAATIRILINEFAQGDKCIRSGLPI</sequence>
<comment type="caution">
    <text evidence="6">The sequence shown here is derived from an EMBL/GenBank/DDBJ whole genome shotgun (WGS) entry which is preliminary data.</text>
</comment>
<comment type="similarity">
    <text evidence="2">Belongs to the class-A beta-lactamase family.</text>
</comment>
<dbReference type="STRING" id="45067.Llan_2344"/>
<keyword evidence="7" id="KW-1185">Reference proteome</keyword>
<evidence type="ECO:0000256" key="4">
    <source>
        <dbReference type="SAM" id="Phobius"/>
    </source>
</evidence>
<evidence type="ECO:0000256" key="1">
    <source>
        <dbReference type="ARBA" id="ARBA00001526"/>
    </source>
</evidence>
<dbReference type="EMBL" id="LNYI01000057">
    <property type="protein sequence ID" value="KTD18741.1"/>
    <property type="molecule type" value="Genomic_DNA"/>
</dbReference>
<dbReference type="Pfam" id="PF13354">
    <property type="entry name" value="Beta-lactamase2"/>
    <property type="match status" value="1"/>
</dbReference>
<evidence type="ECO:0000256" key="3">
    <source>
        <dbReference type="ARBA" id="ARBA00012865"/>
    </source>
</evidence>
<organism evidence="6 7">
    <name type="scientific">Legionella lansingensis</name>
    <dbReference type="NCBI Taxonomy" id="45067"/>
    <lineage>
        <taxon>Bacteria</taxon>
        <taxon>Pseudomonadati</taxon>
        <taxon>Pseudomonadota</taxon>
        <taxon>Gammaproteobacteria</taxon>
        <taxon>Legionellales</taxon>
        <taxon>Legionellaceae</taxon>
        <taxon>Legionella</taxon>
    </lineage>
</organism>
<reference evidence="6 7" key="1">
    <citation type="submission" date="2015-11" db="EMBL/GenBank/DDBJ databases">
        <title>Genomic analysis of 38 Legionella species identifies large and diverse effector repertoires.</title>
        <authorList>
            <person name="Burstein D."/>
            <person name="Amaro F."/>
            <person name="Zusman T."/>
            <person name="Lifshitz Z."/>
            <person name="Cohen O."/>
            <person name="Gilbert J.A."/>
            <person name="Pupko T."/>
            <person name="Shuman H.A."/>
            <person name="Segal G."/>
        </authorList>
    </citation>
    <scope>NUCLEOTIDE SEQUENCE [LARGE SCALE GENOMIC DNA]</scope>
    <source>
        <strain evidence="6 7">ATCC 49751</strain>
    </source>
</reference>
<evidence type="ECO:0000256" key="2">
    <source>
        <dbReference type="ARBA" id="ARBA00009009"/>
    </source>
</evidence>
<keyword evidence="4" id="KW-0812">Transmembrane</keyword>
<evidence type="ECO:0000313" key="6">
    <source>
        <dbReference type="EMBL" id="KTD18741.1"/>
    </source>
</evidence>
<dbReference type="GO" id="GO:0030655">
    <property type="term" value="P:beta-lactam antibiotic catabolic process"/>
    <property type="evidence" value="ECO:0007669"/>
    <property type="project" value="InterPro"/>
</dbReference>
<dbReference type="RefSeq" id="WP_197697231.1">
    <property type="nucleotide sequence ID" value="NZ_CAAAJD010000004.1"/>
</dbReference>
<dbReference type="PANTHER" id="PTHR35333:SF3">
    <property type="entry name" value="BETA-LACTAMASE-TYPE TRANSPEPTIDASE FOLD CONTAINING PROTEIN"/>
    <property type="match status" value="1"/>
</dbReference>
<accession>A0A0W0VF14</accession>
<dbReference type="AlphaFoldDB" id="A0A0W0VF14"/>